<feature type="domain" description="S1 motif" evidence="7">
    <location>
        <begin position="313"/>
        <end position="382"/>
    </location>
</feature>
<dbReference type="PANTHER" id="PTHR30426">
    <property type="entry name" value="4-HYDROXY-3-METHYLBUT-2-ENYL DIPHOSPHATE REDUCTASE"/>
    <property type="match status" value="1"/>
</dbReference>
<feature type="binding site" evidence="5">
    <location>
        <position position="224"/>
    </location>
    <ligand>
        <name>dimethylallyl diphosphate</name>
        <dbReference type="ChEBI" id="CHEBI:57623"/>
    </ligand>
</feature>
<keyword evidence="5" id="KW-0414">Isoprene biosynthesis</keyword>
<feature type="domain" description="S1 motif" evidence="7">
    <location>
        <begin position="572"/>
        <end position="641"/>
    </location>
</feature>
<feature type="binding site" evidence="5">
    <location>
        <position position="267"/>
    </location>
    <ligand>
        <name>isopentenyl diphosphate</name>
        <dbReference type="ChEBI" id="CHEBI:128769"/>
    </ligand>
</feature>
<dbReference type="PANTHER" id="PTHR30426:SF0">
    <property type="entry name" value="4-HYDROXY-3-METHYLBUT-2-ENYL DIPHOSPHATE REDUCTASE"/>
    <property type="match status" value="1"/>
</dbReference>
<dbReference type="EMBL" id="NOXF01000001">
    <property type="protein sequence ID" value="PEQ25733.1"/>
    <property type="molecule type" value="Genomic_DNA"/>
</dbReference>
<feature type="domain" description="S1 motif" evidence="7">
    <location>
        <begin position="487"/>
        <end position="555"/>
    </location>
</feature>
<dbReference type="InterPro" id="IPR003451">
    <property type="entry name" value="LytB/IspH"/>
</dbReference>
<feature type="binding site" evidence="5">
    <location>
        <position position="74"/>
    </location>
    <ligand>
        <name>dimethylallyl diphosphate</name>
        <dbReference type="ChEBI" id="CHEBI:57623"/>
    </ligand>
</feature>
<comment type="similarity">
    <text evidence="5">Belongs to the IspH family.</text>
</comment>
<dbReference type="Gene3D" id="3.40.1010.20">
    <property type="entry name" value="4-hydroxy-3-methylbut-2-enyl diphosphate reductase, catalytic domain"/>
    <property type="match status" value="2"/>
</dbReference>
<dbReference type="InterPro" id="IPR035104">
    <property type="entry name" value="Ribosomal_protein_S1-like"/>
</dbReference>
<protein>
    <recommendedName>
        <fullName evidence="5">4-hydroxy-3-methylbut-2-enyl diphosphate reductase</fullName>
        <shortName evidence="5">HMBPP reductase</shortName>
        <ecNumber evidence="5">1.17.7.4</ecNumber>
    </recommendedName>
</protein>
<feature type="binding site" evidence="5">
    <location>
        <position position="124"/>
    </location>
    <ligand>
        <name>(2E)-4-hydroxy-3-methylbut-2-enyl diphosphate</name>
        <dbReference type="ChEBI" id="CHEBI:128753"/>
    </ligand>
</feature>
<evidence type="ECO:0000256" key="5">
    <source>
        <dbReference type="HAMAP-Rule" id="MF_00191"/>
    </source>
</evidence>
<feature type="domain" description="S1 motif" evidence="7">
    <location>
        <begin position="400"/>
        <end position="466"/>
    </location>
</feature>
<reference evidence="9 11" key="3">
    <citation type="submission" date="2017-07" db="EMBL/GenBank/DDBJ databases">
        <title>Prevalence of linear plasmids in Cutibacterium (Propionibacterium) acnes isolates obtained from prostatic tissue.</title>
        <authorList>
            <person name="Davidsson S."/>
            <person name="Carlsson J."/>
            <person name="Molling P."/>
            <person name="Andren O."/>
            <person name="Andersson S.-O."/>
            <person name="Brzuszkiewicz E."/>
            <person name="Poehlein A."/>
            <person name="Al-Zeer M."/>
            <person name="Brinkmann V."/>
            <person name="Scavenius C."/>
            <person name="Nazipi S."/>
            <person name="Soderquist B."/>
            <person name="Bruggemann H."/>
        </authorList>
    </citation>
    <scope>NUCLEOTIDE SEQUENCE [LARGE SCALE GENOMIC DNA]</scope>
    <source>
        <strain evidence="9 11">DSM 753</strain>
    </source>
</reference>
<keyword evidence="1 5" id="KW-0004">4Fe-4S</keyword>
<dbReference type="AlphaFoldDB" id="A7VX59"/>
<dbReference type="eggNOG" id="COG0761">
    <property type="taxonomic scope" value="Bacteria"/>
</dbReference>
<feature type="binding site" evidence="5">
    <location>
        <position position="267"/>
    </location>
    <ligand>
        <name>(2E)-4-hydroxy-3-methylbut-2-enyl diphosphate</name>
        <dbReference type="ChEBI" id="CHEBI:128753"/>
    </ligand>
</feature>
<dbReference type="GO" id="GO:0046872">
    <property type="term" value="F:metal ion binding"/>
    <property type="evidence" value="ECO:0007669"/>
    <property type="project" value="UniProtKB-KW"/>
</dbReference>
<evidence type="ECO:0000313" key="10">
    <source>
        <dbReference type="Proteomes" id="UP000003490"/>
    </source>
</evidence>
<evidence type="ECO:0000256" key="2">
    <source>
        <dbReference type="ARBA" id="ARBA00022723"/>
    </source>
</evidence>
<dbReference type="SMART" id="SM00316">
    <property type="entry name" value="S1"/>
    <property type="match status" value="4"/>
</dbReference>
<dbReference type="eggNOG" id="COG0539">
    <property type="taxonomic scope" value="Bacteria"/>
</dbReference>
<keyword evidence="4 5" id="KW-0411">Iron-sulfur</keyword>
<feature type="compositionally biased region" description="Acidic residues" evidence="6">
    <location>
        <begin position="670"/>
        <end position="686"/>
    </location>
</feature>
<dbReference type="GO" id="GO:0051745">
    <property type="term" value="F:4-hydroxy-3-methylbut-2-enyl diphosphate reductase activity"/>
    <property type="evidence" value="ECO:0007669"/>
    <property type="project" value="UniProtKB-UniRule"/>
</dbReference>
<dbReference type="NCBIfam" id="NF005208">
    <property type="entry name" value="PRK06676.1"/>
    <property type="match status" value="1"/>
</dbReference>
<evidence type="ECO:0000313" key="8">
    <source>
        <dbReference type="EMBL" id="EDO60356.1"/>
    </source>
</evidence>
<feature type="binding site" evidence="5">
    <location>
        <position position="267"/>
    </location>
    <ligand>
        <name>dimethylallyl diphosphate</name>
        <dbReference type="ChEBI" id="CHEBI:57623"/>
    </ligand>
</feature>
<dbReference type="Proteomes" id="UP000003490">
    <property type="component" value="Unassembled WGS sequence"/>
</dbReference>
<evidence type="ECO:0000256" key="6">
    <source>
        <dbReference type="SAM" id="MobiDB-lite"/>
    </source>
</evidence>
<dbReference type="GO" id="GO:0051539">
    <property type="term" value="F:4 iron, 4 sulfur cluster binding"/>
    <property type="evidence" value="ECO:0007669"/>
    <property type="project" value="UniProtKB-UniRule"/>
</dbReference>
<feature type="binding site" evidence="5">
    <location>
        <position position="124"/>
    </location>
    <ligand>
        <name>isopentenyl diphosphate</name>
        <dbReference type="ChEBI" id="CHEBI:128769"/>
    </ligand>
</feature>
<reference evidence="8 10" key="2">
    <citation type="submission" date="2007-08" db="EMBL/GenBank/DDBJ databases">
        <authorList>
            <person name="Fulton L."/>
            <person name="Clifton S."/>
            <person name="Fulton B."/>
            <person name="Xu J."/>
            <person name="Minx P."/>
            <person name="Pepin K.H."/>
            <person name="Johnson M."/>
            <person name="Thiruvilangam P."/>
            <person name="Bhonagiri V."/>
            <person name="Nash W.E."/>
            <person name="Wang C."/>
            <person name="Mardis E.R."/>
            <person name="Wilson R.K."/>
        </authorList>
    </citation>
    <scope>NUCLEOTIDE SEQUENCE [LARGE SCALE GENOMIC DNA]</scope>
    <source>
        <strain evidence="8 10">DSM 753</strain>
    </source>
</reference>
<keyword evidence="3 5" id="KW-0408">Iron</keyword>
<evidence type="ECO:0000313" key="11">
    <source>
        <dbReference type="Proteomes" id="UP000220611"/>
    </source>
</evidence>
<comment type="catalytic activity">
    <reaction evidence="5">
        <text>dimethylallyl diphosphate + 2 oxidized [2Fe-2S]-[ferredoxin] + H2O = (2E)-4-hydroxy-3-methylbut-2-enyl diphosphate + 2 reduced [2Fe-2S]-[ferredoxin] + 2 H(+)</text>
        <dbReference type="Rhea" id="RHEA:24825"/>
        <dbReference type="Rhea" id="RHEA-COMP:10000"/>
        <dbReference type="Rhea" id="RHEA-COMP:10001"/>
        <dbReference type="ChEBI" id="CHEBI:15377"/>
        <dbReference type="ChEBI" id="CHEBI:15378"/>
        <dbReference type="ChEBI" id="CHEBI:33737"/>
        <dbReference type="ChEBI" id="CHEBI:33738"/>
        <dbReference type="ChEBI" id="CHEBI:57623"/>
        <dbReference type="ChEBI" id="CHEBI:128753"/>
        <dbReference type="EC" id="1.17.7.4"/>
    </reaction>
</comment>
<feature type="binding site" evidence="5">
    <location>
        <position position="41"/>
    </location>
    <ligand>
        <name>isopentenyl diphosphate</name>
        <dbReference type="ChEBI" id="CHEBI:128769"/>
    </ligand>
</feature>
<evidence type="ECO:0000256" key="4">
    <source>
        <dbReference type="ARBA" id="ARBA00023014"/>
    </source>
</evidence>
<feature type="binding site" evidence="5">
    <location>
        <position position="224"/>
    </location>
    <ligand>
        <name>(2E)-4-hydroxy-3-methylbut-2-enyl diphosphate</name>
        <dbReference type="ChEBI" id="CHEBI:128753"/>
    </ligand>
</feature>
<dbReference type="InterPro" id="IPR003029">
    <property type="entry name" value="S1_domain"/>
</dbReference>
<feature type="binding site" evidence="5">
    <location>
        <position position="13"/>
    </location>
    <ligand>
        <name>[4Fe-4S] cluster</name>
        <dbReference type="ChEBI" id="CHEBI:49883"/>
    </ligand>
</feature>
<organism evidence="8 10">
    <name type="scientific">[Clostridium] leptum DSM 753</name>
    <dbReference type="NCBI Taxonomy" id="428125"/>
    <lineage>
        <taxon>Bacteria</taxon>
        <taxon>Bacillati</taxon>
        <taxon>Bacillota</taxon>
        <taxon>Clostridia</taxon>
        <taxon>Eubacteriales</taxon>
        <taxon>Oscillospiraceae</taxon>
        <taxon>Oscillospiraceae incertae sedis</taxon>
    </lineage>
</organism>
<dbReference type="NCBIfam" id="TIGR00216">
    <property type="entry name" value="ispH_lytB"/>
    <property type="match status" value="1"/>
</dbReference>
<keyword evidence="11" id="KW-1185">Reference proteome</keyword>
<feature type="binding site" evidence="5">
    <location>
        <position position="96"/>
    </location>
    <ligand>
        <name>[4Fe-4S] cluster</name>
        <dbReference type="ChEBI" id="CHEBI:49883"/>
    </ligand>
</feature>
<feature type="binding site" evidence="5">
    <location>
        <position position="74"/>
    </location>
    <ligand>
        <name>isopentenyl diphosphate</name>
        <dbReference type="ChEBI" id="CHEBI:128769"/>
    </ligand>
</feature>
<dbReference type="GO" id="GO:0050992">
    <property type="term" value="P:dimethylallyl diphosphate biosynthetic process"/>
    <property type="evidence" value="ECO:0007669"/>
    <property type="project" value="UniProtKB-UniRule"/>
</dbReference>
<dbReference type="GO" id="GO:0019288">
    <property type="term" value="P:isopentenyl diphosphate biosynthetic process, methylerythritol 4-phosphate pathway"/>
    <property type="evidence" value="ECO:0007669"/>
    <property type="project" value="UniProtKB-UniRule"/>
</dbReference>
<gene>
    <name evidence="5 8" type="primary">ispH</name>
    <name evidence="9" type="ORF">CH238_01710</name>
    <name evidence="8" type="ORF">CLOLEP_03182</name>
</gene>
<dbReference type="PRINTS" id="PR00681">
    <property type="entry name" value="RIBOSOMALS1"/>
</dbReference>
<dbReference type="GO" id="GO:0016114">
    <property type="term" value="P:terpenoid biosynthetic process"/>
    <property type="evidence" value="ECO:0007669"/>
    <property type="project" value="UniProtKB-UniRule"/>
</dbReference>
<feature type="region of interest" description="Disordered" evidence="6">
    <location>
        <begin position="651"/>
        <end position="686"/>
    </location>
</feature>
<proteinExistence type="inferred from homology"/>
<dbReference type="Proteomes" id="UP000220611">
    <property type="component" value="Unassembled WGS sequence"/>
</dbReference>
<keyword evidence="9" id="KW-0687">Ribonucleoprotein</keyword>
<reference evidence="8 10" key="1">
    <citation type="submission" date="2007-08" db="EMBL/GenBank/DDBJ databases">
        <title>Draft genome sequence of Clostridium leptum (DSM 753).</title>
        <authorList>
            <person name="Sudarsanam P."/>
            <person name="Ley R."/>
            <person name="Guruge J."/>
            <person name="Turnbaugh P.J."/>
            <person name="Mahowald M."/>
            <person name="Liep D."/>
            <person name="Gordon J."/>
        </authorList>
    </citation>
    <scope>NUCLEOTIDE SEQUENCE [LARGE SCALE GENOMIC DNA]</scope>
    <source>
        <strain evidence="8 10">DSM 753</strain>
    </source>
</reference>
<comment type="pathway">
    <text evidence="5">Isoprenoid biosynthesis; isopentenyl diphosphate biosynthesis via DXP pathway; isopentenyl diphosphate from 1-deoxy-D-xylulose 5-phosphate: step 6/6.</text>
</comment>
<dbReference type="UniPathway" id="UPA00059">
    <property type="reaction ID" value="UER00105"/>
</dbReference>
<dbReference type="InterPro" id="IPR012340">
    <property type="entry name" value="NA-bd_OB-fold"/>
</dbReference>
<name>A7VX59_9FIRM</name>
<feature type="binding site" evidence="5">
    <location>
        <position position="225"/>
    </location>
    <ligand>
        <name>dimethylallyl diphosphate</name>
        <dbReference type="ChEBI" id="CHEBI:57623"/>
    </ligand>
</feature>
<evidence type="ECO:0000259" key="7">
    <source>
        <dbReference type="PROSITE" id="PS50126"/>
    </source>
</evidence>
<feature type="binding site" evidence="5">
    <location>
        <position position="74"/>
    </location>
    <ligand>
        <name>(2E)-4-hydroxy-3-methylbut-2-enyl diphosphate</name>
        <dbReference type="ChEBI" id="CHEBI:128753"/>
    </ligand>
</feature>
<dbReference type="CDD" id="cd05688">
    <property type="entry name" value="S1_RPS1_repeat_ec3"/>
    <property type="match status" value="1"/>
</dbReference>
<dbReference type="UniPathway" id="UPA00056">
    <property type="reaction ID" value="UER00097"/>
</dbReference>
<dbReference type="Pfam" id="PF00575">
    <property type="entry name" value="S1"/>
    <property type="match status" value="4"/>
</dbReference>
<dbReference type="OrthoDB" id="9804077at2"/>
<feature type="binding site" evidence="5">
    <location>
        <position position="124"/>
    </location>
    <ligand>
        <name>dimethylallyl diphosphate</name>
        <dbReference type="ChEBI" id="CHEBI:57623"/>
    </ligand>
</feature>
<dbReference type="SUPFAM" id="SSF50249">
    <property type="entry name" value="Nucleic acid-binding proteins"/>
    <property type="match status" value="4"/>
</dbReference>
<comment type="cofactor">
    <cofactor evidence="5">
        <name>[4Fe-4S] cluster</name>
        <dbReference type="ChEBI" id="CHEBI:49883"/>
    </cofactor>
    <text evidence="5">Binds 1 [4Fe-4S] cluster per subunit.</text>
</comment>
<dbReference type="NCBIfam" id="NF000907">
    <property type="entry name" value="PRK00087.1"/>
    <property type="match status" value="1"/>
</dbReference>
<feature type="binding site" evidence="5">
    <location>
        <position position="226"/>
    </location>
    <ligand>
        <name>isopentenyl diphosphate</name>
        <dbReference type="ChEBI" id="CHEBI:128769"/>
    </ligand>
</feature>
<feature type="binding site" evidence="5">
    <location>
        <position position="225"/>
    </location>
    <ligand>
        <name>(2E)-4-hydroxy-3-methylbut-2-enyl diphosphate</name>
        <dbReference type="ChEBI" id="CHEBI:128753"/>
    </ligand>
</feature>
<accession>A7VX59</accession>
<dbReference type="Gene3D" id="3.40.50.11270">
    <property type="match status" value="1"/>
</dbReference>
<dbReference type="EC" id="1.17.7.4" evidence="5"/>
<keyword evidence="5 8" id="KW-0560">Oxidoreductase</keyword>
<feature type="binding site" evidence="5">
    <location>
        <position position="41"/>
    </location>
    <ligand>
        <name>dimethylallyl diphosphate</name>
        <dbReference type="ChEBI" id="CHEBI:57623"/>
    </ligand>
</feature>
<comment type="pathway">
    <text evidence="5">Isoprenoid biosynthesis; dimethylallyl diphosphate biosynthesis; dimethylallyl diphosphate from (2E)-4-hydroxy-3-methylbutenyl diphosphate: step 1/1.</text>
</comment>
<dbReference type="GO" id="GO:0003676">
    <property type="term" value="F:nucleic acid binding"/>
    <property type="evidence" value="ECO:0007669"/>
    <property type="project" value="InterPro"/>
</dbReference>
<feature type="binding site" evidence="5">
    <location>
        <position position="168"/>
    </location>
    <ligand>
        <name>(2E)-4-hydroxy-3-methylbut-2-enyl diphosphate</name>
        <dbReference type="ChEBI" id="CHEBI:128753"/>
    </ligand>
</feature>
<dbReference type="HAMAP" id="MF_00191">
    <property type="entry name" value="IspH"/>
    <property type="match status" value="1"/>
</dbReference>
<comment type="function">
    <text evidence="5">Catalyzes the conversion of 1-hydroxy-2-methyl-2-(E)-butenyl 4-diphosphate (HMBPP) into a mixture of isopentenyl diphosphate (IPP) and dimethylallyl diphosphate (DMAPP). Acts in the terminal step of the DOXP/MEP pathway for isoprenoid precursor biosynthesis.</text>
</comment>
<feature type="binding site" evidence="5">
    <location>
        <position position="225"/>
    </location>
    <ligand>
        <name>isopentenyl diphosphate</name>
        <dbReference type="ChEBI" id="CHEBI:128769"/>
    </ligand>
</feature>
<dbReference type="CDD" id="cd05687">
    <property type="entry name" value="S1_RPS1_repeat_ec1_hs1"/>
    <property type="match status" value="1"/>
</dbReference>
<keyword evidence="9" id="KW-0689">Ribosomal protein</keyword>
<evidence type="ECO:0000256" key="3">
    <source>
        <dbReference type="ARBA" id="ARBA00023004"/>
    </source>
</evidence>
<evidence type="ECO:0000313" key="9">
    <source>
        <dbReference type="EMBL" id="PEQ25733.1"/>
    </source>
</evidence>
<keyword evidence="2 5" id="KW-0479">Metal-binding</keyword>
<feature type="active site" description="Proton donor" evidence="5">
    <location>
        <position position="126"/>
    </location>
</feature>
<dbReference type="Pfam" id="PF02401">
    <property type="entry name" value="LYTB"/>
    <property type="match status" value="1"/>
</dbReference>
<dbReference type="HOGENOM" id="CLU_015805_3_1_9"/>
<dbReference type="PROSITE" id="PS50126">
    <property type="entry name" value="S1"/>
    <property type="match status" value="4"/>
</dbReference>
<dbReference type="Gene3D" id="2.40.50.140">
    <property type="entry name" value="Nucleic acid-binding proteins"/>
    <property type="match status" value="4"/>
</dbReference>
<dbReference type="CDD" id="cd13944">
    <property type="entry name" value="lytB_ispH"/>
    <property type="match status" value="1"/>
</dbReference>
<feature type="binding site" evidence="5">
    <location>
        <position position="224"/>
    </location>
    <ligand>
        <name>isopentenyl diphosphate</name>
        <dbReference type="ChEBI" id="CHEBI:128769"/>
    </ligand>
</feature>
<dbReference type="EMBL" id="ABCB02000020">
    <property type="protein sequence ID" value="EDO60356.1"/>
    <property type="molecule type" value="Genomic_DNA"/>
</dbReference>
<feature type="binding site" evidence="5">
    <location>
        <position position="226"/>
    </location>
    <ligand>
        <name>(2E)-4-hydroxy-3-methylbut-2-enyl diphosphate</name>
        <dbReference type="ChEBI" id="CHEBI:128753"/>
    </ligand>
</feature>
<dbReference type="CDD" id="cd04465">
    <property type="entry name" value="S1_RPS1_repeat_ec2_hs2"/>
    <property type="match status" value="1"/>
</dbReference>
<comment type="catalytic activity">
    <reaction evidence="5">
        <text>isopentenyl diphosphate + 2 oxidized [2Fe-2S]-[ferredoxin] + H2O = (2E)-4-hydroxy-3-methylbut-2-enyl diphosphate + 2 reduced [2Fe-2S]-[ferredoxin] + 2 H(+)</text>
        <dbReference type="Rhea" id="RHEA:24488"/>
        <dbReference type="Rhea" id="RHEA-COMP:10000"/>
        <dbReference type="Rhea" id="RHEA-COMP:10001"/>
        <dbReference type="ChEBI" id="CHEBI:15377"/>
        <dbReference type="ChEBI" id="CHEBI:15378"/>
        <dbReference type="ChEBI" id="CHEBI:33737"/>
        <dbReference type="ChEBI" id="CHEBI:33738"/>
        <dbReference type="ChEBI" id="CHEBI:128753"/>
        <dbReference type="ChEBI" id="CHEBI:128769"/>
        <dbReference type="EC" id="1.17.7.4"/>
    </reaction>
</comment>
<comment type="caution">
    <text evidence="8">The sequence shown here is derived from an EMBL/GenBank/DDBJ whole genome shotgun (WGS) entry which is preliminary data.</text>
</comment>
<feature type="binding site" evidence="5">
    <location>
        <position position="196"/>
    </location>
    <ligand>
        <name>[4Fe-4S] cluster</name>
        <dbReference type="ChEBI" id="CHEBI:49883"/>
    </ligand>
</feature>
<feature type="binding site" evidence="5">
    <location>
        <position position="226"/>
    </location>
    <ligand>
        <name>dimethylallyl diphosphate</name>
        <dbReference type="ChEBI" id="CHEBI:57623"/>
    </ligand>
</feature>
<sequence length="686" mass="75229">MADITVAKTAGFCFGVNRAIEIVNRLLDQGKRVYTLGPIIHNPQIVAALEQRGVTIVSQPGQVQPGGILVIRSHGVSLDILREIERLGIEYADATCPFVGKIHQIVFSASEKGVPVLIAGDPDHPEVRGIRGHCQGESYVFRNQNELKNLIKDFPNLESKELFVVAQTTFSVSEWENCLKILKRVYTNAAIFDTICNATSERQAEAVRLAKQKDLMVIIGGRQSSNTAKLKSVCEPFCRTCLIETAKELPVSEIKQAYSIGITAGASTPASIIKEALETMTDILENKEMTEINEGEMNFEEMLEESLKSFTTDEKVHGVVVGIAPNEIYVDVGRKQAGFVPLAELSADPNAKAEDLVKIGDEMDLLIMRTNDQEGTIMLSKKRLDAIKGWEEIVEANENETVVTGIVTEVIKGGVIAVTNGVRVFIPASQATASRGDSLEDLLKQEVKFRIIEVNRGRRRAVGSIRSVLKDERKKLAEKFWETAEIGKVYTGTVKSLTSYGAFVDLGGIDGMVHISELSWSRIKHPSEIVNVGDTVEVYIKDLDPEKGKISLGYKKTEDNPWEILKRDYPVGSVVEVTVVGMTTFGAFARILPGIDGLIHISQIADHRIEKPQDVLAIGDVVKVAITDIDFDKKRISLSIRKLLEEEAQAKAQEAANAPDEVVASTEADIAAEEEPAVEEAPAVEE</sequence>
<dbReference type="GO" id="GO:0005840">
    <property type="term" value="C:ribosome"/>
    <property type="evidence" value="ECO:0007669"/>
    <property type="project" value="UniProtKB-KW"/>
</dbReference>
<feature type="binding site" evidence="5">
    <location>
        <position position="41"/>
    </location>
    <ligand>
        <name>(2E)-4-hydroxy-3-methylbut-2-enyl diphosphate</name>
        <dbReference type="ChEBI" id="CHEBI:128753"/>
    </ligand>
</feature>
<evidence type="ECO:0000256" key="1">
    <source>
        <dbReference type="ARBA" id="ARBA00022485"/>
    </source>
</evidence>